<comment type="cofactor">
    <cofactor evidence="1">
        <name>FAD</name>
        <dbReference type="ChEBI" id="CHEBI:57692"/>
    </cofactor>
</comment>
<dbReference type="PANTHER" id="PTHR42877:SF5">
    <property type="entry name" value="L-ORNITHINE N(5)-MONOOXYGENASE-RELATED"/>
    <property type="match status" value="1"/>
</dbReference>
<keyword evidence="3" id="KW-0285">Flavoprotein</keyword>
<evidence type="ECO:0000256" key="1">
    <source>
        <dbReference type="ARBA" id="ARBA00001974"/>
    </source>
</evidence>
<dbReference type="InterPro" id="IPR051209">
    <property type="entry name" value="FAD-bind_Monooxygenase_sf"/>
</dbReference>
<dbReference type="Gene3D" id="3.50.50.60">
    <property type="entry name" value="FAD/NAD(P)-binding domain"/>
    <property type="match status" value="1"/>
</dbReference>
<dbReference type="RefSeq" id="XP_070880470.1">
    <property type="nucleotide sequence ID" value="XM_071027609.1"/>
</dbReference>
<dbReference type="PANTHER" id="PTHR42877">
    <property type="entry name" value="L-ORNITHINE N(5)-MONOOXYGENASE-RELATED"/>
    <property type="match status" value="1"/>
</dbReference>
<keyword evidence="6" id="KW-1185">Reference proteome</keyword>
<keyword evidence="4" id="KW-0274">FAD</keyword>
<gene>
    <name evidence="5" type="ORF">BJX67DRAFT_338084</name>
</gene>
<reference evidence="5 6" key="1">
    <citation type="submission" date="2024-07" db="EMBL/GenBank/DDBJ databases">
        <title>Section-level genome sequencing and comparative genomics of Aspergillus sections Usti and Cavernicolus.</title>
        <authorList>
            <consortium name="Lawrence Berkeley National Laboratory"/>
            <person name="Nybo J.L."/>
            <person name="Vesth T.C."/>
            <person name="Theobald S."/>
            <person name="Frisvad J.C."/>
            <person name="Larsen T.O."/>
            <person name="Kjaerboelling I."/>
            <person name="Rothschild-Mancinelli K."/>
            <person name="Lyhne E.K."/>
            <person name="Kogle M.E."/>
            <person name="Barry K."/>
            <person name="Clum A."/>
            <person name="Na H."/>
            <person name="Ledsgaard L."/>
            <person name="Lin J."/>
            <person name="Lipzen A."/>
            <person name="Kuo A."/>
            <person name="Riley R."/>
            <person name="Mondo S."/>
            <person name="Labutti K."/>
            <person name="Haridas S."/>
            <person name="Pangalinan J."/>
            <person name="Salamov A.A."/>
            <person name="Simmons B.A."/>
            <person name="Magnuson J.K."/>
            <person name="Chen J."/>
            <person name="Drula E."/>
            <person name="Henrissat B."/>
            <person name="Wiebenga A."/>
            <person name="Lubbers R.J."/>
            <person name="Gomes A.C."/>
            <person name="Macurrencykelacurrency M.R."/>
            <person name="Stajich J."/>
            <person name="Grigoriev I.V."/>
            <person name="Mortensen U.H."/>
            <person name="De Vries R.P."/>
            <person name="Baker S.E."/>
            <person name="Andersen M.R."/>
        </authorList>
    </citation>
    <scope>NUCLEOTIDE SEQUENCE [LARGE SCALE GENOMIC DNA]</scope>
    <source>
        <strain evidence="5 6">CBS 449.75</strain>
    </source>
</reference>
<protein>
    <submittedName>
        <fullName evidence="5">Uncharacterized protein</fullName>
    </submittedName>
</protein>
<evidence type="ECO:0000313" key="5">
    <source>
        <dbReference type="EMBL" id="KAL2859914.1"/>
    </source>
</evidence>
<dbReference type="GeneID" id="98142681"/>
<name>A0ABR4L5U0_9EURO</name>
<accession>A0ABR4L5U0</accession>
<organism evidence="5 6">
    <name type="scientific">Aspergillus lucknowensis</name>
    <dbReference type="NCBI Taxonomy" id="176173"/>
    <lineage>
        <taxon>Eukaryota</taxon>
        <taxon>Fungi</taxon>
        <taxon>Dikarya</taxon>
        <taxon>Ascomycota</taxon>
        <taxon>Pezizomycotina</taxon>
        <taxon>Eurotiomycetes</taxon>
        <taxon>Eurotiomycetidae</taxon>
        <taxon>Eurotiales</taxon>
        <taxon>Aspergillaceae</taxon>
        <taxon>Aspergillus</taxon>
        <taxon>Aspergillus subgen. Nidulantes</taxon>
    </lineage>
</organism>
<dbReference type="Pfam" id="PF13450">
    <property type="entry name" value="NAD_binding_8"/>
    <property type="match status" value="1"/>
</dbReference>
<comment type="caution">
    <text evidence="5">The sequence shown here is derived from an EMBL/GenBank/DDBJ whole genome shotgun (WGS) entry which is preliminary data.</text>
</comment>
<sequence length="106" mass="11685">MSMLSDESVLDVAIVGAGLGGVGAAVNLQKQYPQAVFGVFEKHHRIGGTWAKNTYPGLRCDIPSELYSYSFAPNPNWSSTYASQPQLLNHIEGVVTRYHLLKRIHL</sequence>
<evidence type="ECO:0000256" key="2">
    <source>
        <dbReference type="ARBA" id="ARBA00010139"/>
    </source>
</evidence>
<proteinExistence type="inferred from homology"/>
<dbReference type="Proteomes" id="UP001610432">
    <property type="component" value="Unassembled WGS sequence"/>
</dbReference>
<evidence type="ECO:0000313" key="6">
    <source>
        <dbReference type="Proteomes" id="UP001610432"/>
    </source>
</evidence>
<dbReference type="EMBL" id="JBFXLQ010000095">
    <property type="protein sequence ID" value="KAL2859914.1"/>
    <property type="molecule type" value="Genomic_DNA"/>
</dbReference>
<comment type="similarity">
    <text evidence="2">Belongs to the FAD-binding monooxygenase family.</text>
</comment>
<evidence type="ECO:0000256" key="3">
    <source>
        <dbReference type="ARBA" id="ARBA00022630"/>
    </source>
</evidence>
<dbReference type="InterPro" id="IPR036188">
    <property type="entry name" value="FAD/NAD-bd_sf"/>
</dbReference>
<dbReference type="SUPFAM" id="SSF51905">
    <property type="entry name" value="FAD/NAD(P)-binding domain"/>
    <property type="match status" value="1"/>
</dbReference>
<evidence type="ECO:0000256" key="4">
    <source>
        <dbReference type="ARBA" id="ARBA00022827"/>
    </source>
</evidence>